<gene>
    <name evidence="2" type="ORF">QE152_g19280</name>
</gene>
<dbReference type="Proteomes" id="UP001458880">
    <property type="component" value="Unassembled WGS sequence"/>
</dbReference>
<dbReference type="AlphaFoldDB" id="A0AAW1KPE3"/>
<evidence type="ECO:0000256" key="1">
    <source>
        <dbReference type="SAM" id="MobiDB-lite"/>
    </source>
</evidence>
<accession>A0AAW1KPE3</accession>
<organism evidence="2 3">
    <name type="scientific">Popillia japonica</name>
    <name type="common">Japanese beetle</name>
    <dbReference type="NCBI Taxonomy" id="7064"/>
    <lineage>
        <taxon>Eukaryota</taxon>
        <taxon>Metazoa</taxon>
        <taxon>Ecdysozoa</taxon>
        <taxon>Arthropoda</taxon>
        <taxon>Hexapoda</taxon>
        <taxon>Insecta</taxon>
        <taxon>Pterygota</taxon>
        <taxon>Neoptera</taxon>
        <taxon>Endopterygota</taxon>
        <taxon>Coleoptera</taxon>
        <taxon>Polyphaga</taxon>
        <taxon>Scarabaeiformia</taxon>
        <taxon>Scarabaeidae</taxon>
        <taxon>Rutelinae</taxon>
        <taxon>Popillia</taxon>
    </lineage>
</organism>
<feature type="compositionally biased region" description="Acidic residues" evidence="1">
    <location>
        <begin position="289"/>
        <end position="303"/>
    </location>
</feature>
<evidence type="ECO:0000313" key="3">
    <source>
        <dbReference type="Proteomes" id="UP001458880"/>
    </source>
</evidence>
<feature type="region of interest" description="Disordered" evidence="1">
    <location>
        <begin position="219"/>
        <end position="303"/>
    </location>
</feature>
<evidence type="ECO:0000313" key="2">
    <source>
        <dbReference type="EMBL" id="KAK9723299.1"/>
    </source>
</evidence>
<keyword evidence="3" id="KW-1185">Reference proteome</keyword>
<name>A0AAW1KPE3_POPJA</name>
<protein>
    <submittedName>
        <fullName evidence="2">Uncharacterized protein</fullName>
    </submittedName>
</protein>
<dbReference type="EMBL" id="JASPKY010000181">
    <property type="protein sequence ID" value="KAK9723299.1"/>
    <property type="molecule type" value="Genomic_DNA"/>
</dbReference>
<sequence>MAEDEVSIVEDEIVNLEEGRPSTQRRKVYGGYINRQCNSRLEELAKPRKWTMLATWREHKNTFDESRMQMLKEKIQEEFSMTPEETEVYFNQLRNRARRIFNKRALAKQIKRDKTMAKHEAYRIFKKLLKQSMKYAFLNPPPPIVSPALREISNKLLTELCRIHCVCVPKRNNTDKKSIFMLNLADWAAILISNIYYEVDVHETNEKNRILNEISKISVGSSEKEETGSEEEEEEKEEDTDQKDEDEQEVIMGPAQVAGAGGQDGLETVTETEEESDSPNVVPESSAPVEDEPETGTEIFEYE</sequence>
<proteinExistence type="predicted"/>
<reference evidence="2 3" key="1">
    <citation type="journal article" date="2024" name="BMC Genomics">
        <title>De novo assembly and annotation of Popillia japonica's genome with initial clues to its potential as an invasive pest.</title>
        <authorList>
            <person name="Cucini C."/>
            <person name="Boschi S."/>
            <person name="Funari R."/>
            <person name="Cardaioli E."/>
            <person name="Iannotti N."/>
            <person name="Marturano G."/>
            <person name="Paoli F."/>
            <person name="Bruttini M."/>
            <person name="Carapelli A."/>
            <person name="Frati F."/>
            <person name="Nardi F."/>
        </authorList>
    </citation>
    <scope>NUCLEOTIDE SEQUENCE [LARGE SCALE GENOMIC DNA]</scope>
    <source>
        <strain evidence="2">DMR45628</strain>
    </source>
</reference>
<comment type="caution">
    <text evidence="2">The sequence shown here is derived from an EMBL/GenBank/DDBJ whole genome shotgun (WGS) entry which is preliminary data.</text>
</comment>
<feature type="compositionally biased region" description="Acidic residues" evidence="1">
    <location>
        <begin position="228"/>
        <end position="249"/>
    </location>
</feature>